<dbReference type="EMBL" id="CAMXCT020005557">
    <property type="protein sequence ID" value="CAL1166101.1"/>
    <property type="molecule type" value="Genomic_DNA"/>
</dbReference>
<feature type="non-terminal residue" evidence="1">
    <location>
        <position position="275"/>
    </location>
</feature>
<accession>A0A9P1DM88</accession>
<keyword evidence="3" id="KW-1185">Reference proteome</keyword>
<protein>
    <submittedName>
        <fullName evidence="1">Uncharacterized protein</fullName>
    </submittedName>
</protein>
<dbReference type="Proteomes" id="UP001152797">
    <property type="component" value="Unassembled WGS sequence"/>
</dbReference>
<name>A0A9P1DM88_9DINO</name>
<reference evidence="1" key="1">
    <citation type="submission" date="2022-10" db="EMBL/GenBank/DDBJ databases">
        <authorList>
            <person name="Chen Y."/>
            <person name="Dougan E. K."/>
            <person name="Chan C."/>
            <person name="Rhodes N."/>
            <person name="Thang M."/>
        </authorList>
    </citation>
    <scope>NUCLEOTIDE SEQUENCE</scope>
</reference>
<dbReference type="EMBL" id="CAMXCT010005557">
    <property type="protein sequence ID" value="CAI4012726.1"/>
    <property type="molecule type" value="Genomic_DNA"/>
</dbReference>
<evidence type="ECO:0000313" key="3">
    <source>
        <dbReference type="Proteomes" id="UP001152797"/>
    </source>
</evidence>
<proteinExistence type="predicted"/>
<dbReference type="AlphaFoldDB" id="A0A9P1DM88"/>
<evidence type="ECO:0000313" key="2">
    <source>
        <dbReference type="EMBL" id="CAL1166101.1"/>
    </source>
</evidence>
<comment type="caution">
    <text evidence="1">The sequence shown here is derived from an EMBL/GenBank/DDBJ whole genome shotgun (WGS) entry which is preliminary data.</text>
</comment>
<gene>
    <name evidence="1" type="ORF">C1SCF055_LOCUS37756</name>
</gene>
<dbReference type="EMBL" id="CAMXCT030005557">
    <property type="protein sequence ID" value="CAL4800038.1"/>
    <property type="molecule type" value="Genomic_DNA"/>
</dbReference>
<sequence>MCTPIGLMLQEKAAKVSEIIALRGAVPRGLLQVGVMVDDLVVLEQALKTGFGEDGTYYGTWDSAERMIRVHACAETRDLDKASTYLEASEEVALGAVVKGRAAAQKLNTTMQTTLPYVLGGDIFSLPMCFFTSSRRGDAPTGDADLPELDLALPSWFESASDANLCEKGNWEASGKGTDHVAVPVQDEGNPFGYSKMRTLTNEAVAMLESFPSFPQRHFFFSDGVCGFFDAGGLDLYSGNYGVAKQMVKFGAPWVLTFEWKRNSSEDLLDDDLRK</sequence>
<evidence type="ECO:0000313" key="1">
    <source>
        <dbReference type="EMBL" id="CAI4012726.1"/>
    </source>
</evidence>
<organism evidence="1">
    <name type="scientific">Cladocopium goreaui</name>
    <dbReference type="NCBI Taxonomy" id="2562237"/>
    <lineage>
        <taxon>Eukaryota</taxon>
        <taxon>Sar</taxon>
        <taxon>Alveolata</taxon>
        <taxon>Dinophyceae</taxon>
        <taxon>Suessiales</taxon>
        <taxon>Symbiodiniaceae</taxon>
        <taxon>Cladocopium</taxon>
    </lineage>
</organism>
<reference evidence="2" key="2">
    <citation type="submission" date="2024-04" db="EMBL/GenBank/DDBJ databases">
        <authorList>
            <person name="Chen Y."/>
            <person name="Shah S."/>
            <person name="Dougan E. K."/>
            <person name="Thang M."/>
            <person name="Chan C."/>
        </authorList>
    </citation>
    <scope>NUCLEOTIDE SEQUENCE [LARGE SCALE GENOMIC DNA]</scope>
</reference>